<feature type="compositionally biased region" description="Low complexity" evidence="1">
    <location>
        <begin position="61"/>
        <end position="75"/>
    </location>
</feature>
<sequence length="309" mass="32598">EEQGHARRGYERRVGRRARPVRRRPAPARAVRGDPARVRRGHGAVRRLGLGARDRAGGGRLPDAAPLRRLALRAPPGRRHGGPQARGAARAVPLPARARGGGGQPRRARPRPQARAEAAAGPDRRGARPAARPDPRLLPAGAARPRPARAGLRLRAAGGGARHGGGRGRGLRRRARPGGGQGRQDALRPGGGDRARGDRPLPPARTAAAGRPRGRCRSRALPLQVRAAAVHVGRAPPAAGLGAPRRRAGRRAPARPAPLLRHAPARRRRRPARDPGAPGSQQHLDDADLHSSRVRAAHVGLQERPSAGV</sequence>
<feature type="non-terminal residue" evidence="2">
    <location>
        <position position="309"/>
    </location>
</feature>
<protein>
    <submittedName>
        <fullName evidence="2">Site-specific tyrosine recombinase XerC</fullName>
    </submittedName>
</protein>
<proteinExistence type="predicted"/>
<dbReference type="AlphaFoldDB" id="A0A6J4R838"/>
<accession>A0A6J4R838</accession>
<feature type="compositionally biased region" description="Basic and acidic residues" evidence="1">
    <location>
        <begin position="122"/>
        <end position="135"/>
    </location>
</feature>
<feature type="compositionally biased region" description="Basic residues" evidence="1">
    <location>
        <begin position="164"/>
        <end position="176"/>
    </location>
</feature>
<feature type="non-terminal residue" evidence="2">
    <location>
        <position position="1"/>
    </location>
</feature>
<organism evidence="2">
    <name type="scientific">uncultured Solirubrobacteraceae bacterium</name>
    <dbReference type="NCBI Taxonomy" id="1162706"/>
    <lineage>
        <taxon>Bacteria</taxon>
        <taxon>Bacillati</taxon>
        <taxon>Actinomycetota</taxon>
        <taxon>Thermoleophilia</taxon>
        <taxon>Solirubrobacterales</taxon>
        <taxon>Solirubrobacteraceae</taxon>
        <taxon>environmental samples</taxon>
    </lineage>
</organism>
<feature type="compositionally biased region" description="Low complexity" evidence="1">
    <location>
        <begin position="233"/>
        <end position="243"/>
    </location>
</feature>
<gene>
    <name evidence="2" type="ORF">AVDCRST_MAG13-120</name>
</gene>
<evidence type="ECO:0000256" key="1">
    <source>
        <dbReference type="SAM" id="MobiDB-lite"/>
    </source>
</evidence>
<dbReference type="EMBL" id="CADCVO010000022">
    <property type="protein sequence ID" value="CAA9466920.1"/>
    <property type="molecule type" value="Genomic_DNA"/>
</dbReference>
<feature type="compositionally biased region" description="Basic and acidic residues" evidence="1">
    <location>
        <begin position="1"/>
        <end position="13"/>
    </location>
</feature>
<name>A0A6J4R838_9ACTN</name>
<reference evidence="2" key="1">
    <citation type="submission" date="2020-02" db="EMBL/GenBank/DDBJ databases">
        <authorList>
            <person name="Meier V. D."/>
        </authorList>
    </citation>
    <scope>NUCLEOTIDE SEQUENCE</scope>
    <source>
        <strain evidence="2">AVDCRST_MAG13</strain>
    </source>
</reference>
<feature type="compositionally biased region" description="Low complexity" evidence="1">
    <location>
        <begin position="137"/>
        <end position="156"/>
    </location>
</feature>
<evidence type="ECO:0000313" key="2">
    <source>
        <dbReference type="EMBL" id="CAA9466920.1"/>
    </source>
</evidence>
<feature type="compositionally biased region" description="Basic residues" evidence="1">
    <location>
        <begin position="244"/>
        <end position="253"/>
    </location>
</feature>
<feature type="compositionally biased region" description="Basic residues" evidence="1">
    <location>
        <begin position="14"/>
        <end position="26"/>
    </location>
</feature>
<feature type="region of interest" description="Disordered" evidence="1">
    <location>
        <begin position="1"/>
        <end position="309"/>
    </location>
</feature>
<feature type="compositionally biased region" description="Low complexity" evidence="1">
    <location>
        <begin position="85"/>
        <end position="98"/>
    </location>
</feature>